<organism evidence="2 3">
    <name type="scientific">Nocardia fluminea</name>
    <dbReference type="NCBI Taxonomy" id="134984"/>
    <lineage>
        <taxon>Bacteria</taxon>
        <taxon>Bacillati</taxon>
        <taxon>Actinomycetota</taxon>
        <taxon>Actinomycetes</taxon>
        <taxon>Mycobacteriales</taxon>
        <taxon>Nocardiaceae</taxon>
        <taxon>Nocardia</taxon>
    </lineage>
</organism>
<dbReference type="Proteomes" id="UP000233766">
    <property type="component" value="Unassembled WGS sequence"/>
</dbReference>
<evidence type="ECO:0000256" key="1">
    <source>
        <dbReference type="SAM" id="Coils"/>
    </source>
</evidence>
<dbReference type="AlphaFoldDB" id="A0A2N3VH23"/>
<proteinExistence type="predicted"/>
<keyword evidence="1" id="KW-0175">Coiled coil</keyword>
<sequence>MRDVRAEMAAIEADVNDAMSAATPPLYSLAARRALEIAERMARDARRDQVELEDIRRALEQLR</sequence>
<reference evidence="2 3" key="1">
    <citation type="submission" date="2017-12" db="EMBL/GenBank/DDBJ databases">
        <title>Sequencing the genomes of 1000 Actinobacteria strains.</title>
        <authorList>
            <person name="Klenk H.-P."/>
        </authorList>
    </citation>
    <scope>NUCLEOTIDE SEQUENCE [LARGE SCALE GENOMIC DNA]</scope>
    <source>
        <strain evidence="2 3">DSM 44489</strain>
    </source>
</reference>
<feature type="coiled-coil region" evidence="1">
    <location>
        <begin position="1"/>
        <end position="62"/>
    </location>
</feature>
<evidence type="ECO:0000313" key="2">
    <source>
        <dbReference type="EMBL" id="PKV80932.1"/>
    </source>
</evidence>
<keyword evidence="3" id="KW-1185">Reference proteome</keyword>
<dbReference type="EMBL" id="PJMW01000002">
    <property type="protein sequence ID" value="PKV80932.1"/>
    <property type="molecule type" value="Genomic_DNA"/>
</dbReference>
<protein>
    <submittedName>
        <fullName evidence="2">Uncharacterized protein</fullName>
    </submittedName>
</protein>
<accession>A0A2N3VH23</accession>
<gene>
    <name evidence="2" type="ORF">ATK86_5369</name>
</gene>
<name>A0A2N3VH23_9NOCA</name>
<comment type="caution">
    <text evidence="2">The sequence shown here is derived from an EMBL/GenBank/DDBJ whole genome shotgun (WGS) entry which is preliminary data.</text>
</comment>
<evidence type="ECO:0000313" key="3">
    <source>
        <dbReference type="Proteomes" id="UP000233766"/>
    </source>
</evidence>